<dbReference type="CDD" id="cd09274">
    <property type="entry name" value="RNase_HI_RT_Ty3"/>
    <property type="match status" value="1"/>
</dbReference>
<dbReference type="Gene3D" id="3.10.20.370">
    <property type="match status" value="1"/>
</dbReference>
<keyword evidence="3" id="KW-0540">Nuclease</keyword>
<dbReference type="FunFam" id="3.10.20.370:FF:000001">
    <property type="entry name" value="Retrovirus-related Pol polyprotein from transposon 17.6-like protein"/>
    <property type="match status" value="1"/>
</dbReference>
<keyword evidence="6 8" id="KW-0695">RNA-directed DNA polymerase</keyword>
<evidence type="ECO:0000256" key="2">
    <source>
        <dbReference type="ARBA" id="ARBA00022695"/>
    </source>
</evidence>
<dbReference type="SUPFAM" id="SSF56672">
    <property type="entry name" value="DNA/RNA polymerases"/>
    <property type="match status" value="1"/>
</dbReference>
<evidence type="ECO:0000256" key="5">
    <source>
        <dbReference type="ARBA" id="ARBA00022801"/>
    </source>
</evidence>
<keyword evidence="2" id="KW-0548">Nucleotidyltransferase</keyword>
<dbReference type="PANTHER" id="PTHR37984:SF5">
    <property type="entry name" value="PROTEIN NYNRIN-LIKE"/>
    <property type="match status" value="1"/>
</dbReference>
<dbReference type="GO" id="GO:0004519">
    <property type="term" value="F:endonuclease activity"/>
    <property type="evidence" value="ECO:0007669"/>
    <property type="project" value="UniProtKB-KW"/>
</dbReference>
<keyword evidence="5" id="KW-0378">Hydrolase</keyword>
<evidence type="ECO:0000256" key="1">
    <source>
        <dbReference type="ARBA" id="ARBA00022679"/>
    </source>
</evidence>
<dbReference type="Gene3D" id="2.40.70.10">
    <property type="entry name" value="Acid Proteases"/>
    <property type="match status" value="1"/>
</dbReference>
<keyword evidence="4" id="KW-0255">Endonuclease</keyword>
<accession>A0AAW1I9Y1</accession>
<evidence type="ECO:0000259" key="7">
    <source>
        <dbReference type="Pfam" id="PF17917"/>
    </source>
</evidence>
<protein>
    <submittedName>
        <fullName evidence="8">RNase H-like domain found in reverse transcriptase</fullName>
    </submittedName>
</protein>
<evidence type="ECO:0000256" key="3">
    <source>
        <dbReference type="ARBA" id="ARBA00022722"/>
    </source>
</evidence>
<proteinExistence type="predicted"/>
<dbReference type="Pfam" id="PF17917">
    <property type="entry name" value="RT_RNaseH"/>
    <property type="match status" value="1"/>
</dbReference>
<keyword evidence="1" id="KW-0808">Transferase</keyword>
<dbReference type="GO" id="GO:0016787">
    <property type="term" value="F:hydrolase activity"/>
    <property type="evidence" value="ECO:0007669"/>
    <property type="project" value="UniProtKB-KW"/>
</dbReference>
<dbReference type="InterPro" id="IPR041373">
    <property type="entry name" value="RT_RNaseH"/>
</dbReference>
<dbReference type="InterPro" id="IPR043502">
    <property type="entry name" value="DNA/RNA_pol_sf"/>
</dbReference>
<dbReference type="Proteomes" id="UP001458880">
    <property type="component" value="Unassembled WGS sequence"/>
</dbReference>
<dbReference type="EMBL" id="JASPKY010000747">
    <property type="protein sequence ID" value="KAK9685822.1"/>
    <property type="molecule type" value="Genomic_DNA"/>
</dbReference>
<organism evidence="8 9">
    <name type="scientific">Popillia japonica</name>
    <name type="common">Japanese beetle</name>
    <dbReference type="NCBI Taxonomy" id="7064"/>
    <lineage>
        <taxon>Eukaryota</taxon>
        <taxon>Metazoa</taxon>
        <taxon>Ecdysozoa</taxon>
        <taxon>Arthropoda</taxon>
        <taxon>Hexapoda</taxon>
        <taxon>Insecta</taxon>
        <taxon>Pterygota</taxon>
        <taxon>Neoptera</taxon>
        <taxon>Endopterygota</taxon>
        <taxon>Coleoptera</taxon>
        <taxon>Polyphaga</taxon>
        <taxon>Scarabaeiformia</taxon>
        <taxon>Scarabaeidae</taxon>
        <taxon>Rutelinae</taxon>
        <taxon>Popillia</taxon>
    </lineage>
</organism>
<evidence type="ECO:0000313" key="9">
    <source>
        <dbReference type="Proteomes" id="UP001458880"/>
    </source>
</evidence>
<reference evidence="8 9" key="1">
    <citation type="journal article" date="2024" name="BMC Genomics">
        <title>De novo assembly and annotation of Popillia japonica's genome with initial clues to its potential as an invasive pest.</title>
        <authorList>
            <person name="Cucini C."/>
            <person name="Boschi S."/>
            <person name="Funari R."/>
            <person name="Cardaioli E."/>
            <person name="Iannotti N."/>
            <person name="Marturano G."/>
            <person name="Paoli F."/>
            <person name="Bruttini M."/>
            <person name="Carapelli A."/>
            <person name="Frati F."/>
            <person name="Nardi F."/>
        </authorList>
    </citation>
    <scope>NUCLEOTIDE SEQUENCE [LARGE SCALE GENOMIC DNA]</scope>
    <source>
        <strain evidence="8">DMR45628</strain>
    </source>
</reference>
<feature type="domain" description="Reverse transcriptase RNase H-like" evidence="7">
    <location>
        <begin position="181"/>
        <end position="277"/>
    </location>
</feature>
<evidence type="ECO:0000256" key="6">
    <source>
        <dbReference type="ARBA" id="ARBA00022918"/>
    </source>
</evidence>
<name>A0AAW1I9Y1_POPJA</name>
<dbReference type="GO" id="GO:0003964">
    <property type="term" value="F:RNA-directed DNA polymerase activity"/>
    <property type="evidence" value="ECO:0007669"/>
    <property type="project" value="UniProtKB-KW"/>
</dbReference>
<dbReference type="InterPro" id="IPR021109">
    <property type="entry name" value="Peptidase_aspartic_dom_sf"/>
</dbReference>
<comment type="caution">
    <text evidence="8">The sequence shown here is derived from an EMBL/GenBank/DDBJ whole genome shotgun (WGS) entry which is preliminary data.</text>
</comment>
<keyword evidence="9" id="KW-1185">Reference proteome</keyword>
<dbReference type="PANTHER" id="PTHR37984">
    <property type="entry name" value="PROTEIN CBG26694"/>
    <property type="match status" value="1"/>
</dbReference>
<evidence type="ECO:0000313" key="8">
    <source>
        <dbReference type="EMBL" id="KAK9685822.1"/>
    </source>
</evidence>
<gene>
    <name evidence="8" type="ORF">QE152_g37664</name>
</gene>
<dbReference type="InterPro" id="IPR050951">
    <property type="entry name" value="Retrovirus_Pol_polyprotein"/>
</dbReference>
<evidence type="ECO:0000256" key="4">
    <source>
        <dbReference type="ARBA" id="ARBA00022759"/>
    </source>
</evidence>
<sequence length="336" mass="38639">MLEEAARNRNTFQVDTSVNKLRLQKETKKNFEKEQTNKDKQCTRCGKKGHNAFNSINKVDKVEKVDTYQIDLEVNNQKIKFEIDTGTALTIIAEDTYKRQKIKFEIDTGTALTIIAEDTYKRYFPDNNQKIKFEIDTGTALTIIAEDTYKRYFPDIEVLPCSELNLNAYWFQQSIPLLGKIQTDASDYGLGAVLSQNVDGQERVVSYLSRSLSPAERKYSTVGKECLAVLWAIEKLRPYIEGAHFTVVTEHYSLCRLNSLNSPSGRLAPWAVRLQQYDFDIVHRKGKYHVVPDTLSRAVPKLHPISISSDTSDKHYLRLLERIKVNPNIYTLLEFL</sequence>
<dbReference type="AlphaFoldDB" id="A0AAW1I9Y1"/>